<dbReference type="AlphaFoldDB" id="D4RYC7"/>
<dbReference type="HOGENOM" id="CLU_1021881_0_0_9"/>
<keyword evidence="2" id="KW-0732">Signal</keyword>
<name>D4RYC7_9FIRM</name>
<feature type="chain" id="PRO_5003062837" description="Transglutaminase-like domain-containing protein" evidence="2">
    <location>
        <begin position="22"/>
        <end position="272"/>
    </location>
</feature>
<feature type="region of interest" description="Disordered" evidence="1">
    <location>
        <begin position="26"/>
        <end position="87"/>
    </location>
</feature>
<reference evidence="4 5" key="1">
    <citation type="submission" date="2010-02" db="EMBL/GenBank/DDBJ databases">
        <authorList>
            <person name="Weinstock G."/>
            <person name="Sodergren E."/>
            <person name="Clifton S."/>
            <person name="Fulton L."/>
            <person name="Fulton B."/>
            <person name="Courtney L."/>
            <person name="Fronick C."/>
            <person name="Harrison M."/>
            <person name="Strong C."/>
            <person name="Farmer C."/>
            <person name="Delahaunty K."/>
            <person name="Markovic C."/>
            <person name="Hall O."/>
            <person name="Minx P."/>
            <person name="Tomlinson C."/>
            <person name="Mitreva M."/>
            <person name="Nelson J."/>
            <person name="Hou S."/>
            <person name="Wollam A."/>
            <person name="Pepin K.H."/>
            <person name="Johnson M."/>
            <person name="Bhonagiri V."/>
            <person name="Zhang X."/>
            <person name="Suruliraj S."/>
            <person name="Warren W."/>
            <person name="Chinwalla A."/>
            <person name="Mardis E.R."/>
            <person name="Wilson R.K."/>
        </authorList>
    </citation>
    <scope>NUCLEOTIDE SEQUENCE [LARGE SCALE GENOMIC DNA]</scope>
    <source>
        <strain evidence="4 5">DSM 2876</strain>
    </source>
</reference>
<dbReference type="STRING" id="45851.BHV86_01920"/>
<evidence type="ECO:0000256" key="1">
    <source>
        <dbReference type="SAM" id="MobiDB-lite"/>
    </source>
</evidence>
<sequence>MKRKMLAVFLIMVMVISLCIAGCGKKRDNPTVTDDSKKTNEETSTTIDEPVSDTPETTTPEPATPEPATPEPATPEPTTPVPTEPESKPVTVYSLLMSEPVNPKKSGYSELDGLIDKLFSEILTEDMNNYAKVWTCYLYLVDKITYNRGMDANTGAYSSSDVNTTPKEVLWATDLLNSGQGCCYNYSAAFMFIMRALGYDAHLVTGNVPSYGGGVTPHCWLYVNLNGTRYSFDPDLDMNFYKRGENEEKSIWFGRRLDDLGYFYKAETYHEI</sequence>
<dbReference type="InterPro" id="IPR038765">
    <property type="entry name" value="Papain-like_cys_pep_sf"/>
</dbReference>
<feature type="signal peptide" evidence="2">
    <location>
        <begin position="1"/>
        <end position="21"/>
    </location>
</feature>
<proteinExistence type="predicted"/>
<evidence type="ECO:0000313" key="5">
    <source>
        <dbReference type="Proteomes" id="UP000006238"/>
    </source>
</evidence>
<evidence type="ECO:0000313" key="4">
    <source>
        <dbReference type="EMBL" id="EFF69027.1"/>
    </source>
</evidence>
<organism evidence="4 5">
    <name type="scientific">Eshraghiella crossota DSM 2876</name>
    <dbReference type="NCBI Taxonomy" id="511680"/>
    <lineage>
        <taxon>Bacteria</taxon>
        <taxon>Bacillati</taxon>
        <taxon>Bacillota</taxon>
        <taxon>Clostridia</taxon>
        <taxon>Lachnospirales</taxon>
        <taxon>Lachnospiraceae</taxon>
        <taxon>Eshraghiella</taxon>
    </lineage>
</organism>
<protein>
    <recommendedName>
        <fullName evidence="3">Transglutaminase-like domain-containing protein</fullName>
    </recommendedName>
</protein>
<feature type="domain" description="Transglutaminase-like" evidence="3">
    <location>
        <begin position="175"/>
        <end position="236"/>
    </location>
</feature>
<dbReference type="SMART" id="SM00460">
    <property type="entry name" value="TGc"/>
    <property type="match status" value="1"/>
</dbReference>
<dbReference type="Pfam" id="PF01841">
    <property type="entry name" value="Transglut_core"/>
    <property type="match status" value="1"/>
</dbReference>
<accession>D4RYC7</accession>
<dbReference type="InterPro" id="IPR002931">
    <property type="entry name" value="Transglutaminase-like"/>
</dbReference>
<feature type="compositionally biased region" description="Pro residues" evidence="1">
    <location>
        <begin position="62"/>
        <end position="83"/>
    </location>
</feature>
<keyword evidence="5" id="KW-1185">Reference proteome</keyword>
<dbReference type="EMBL" id="ABWN01000022">
    <property type="protein sequence ID" value="EFF69027.1"/>
    <property type="molecule type" value="Genomic_DNA"/>
</dbReference>
<evidence type="ECO:0000256" key="2">
    <source>
        <dbReference type="SAM" id="SignalP"/>
    </source>
</evidence>
<evidence type="ECO:0000259" key="3">
    <source>
        <dbReference type="SMART" id="SM00460"/>
    </source>
</evidence>
<dbReference type="Proteomes" id="UP000006238">
    <property type="component" value="Unassembled WGS sequence"/>
</dbReference>
<dbReference type="SUPFAM" id="SSF54001">
    <property type="entry name" value="Cysteine proteinases"/>
    <property type="match status" value="1"/>
</dbReference>
<feature type="compositionally biased region" description="Basic and acidic residues" evidence="1">
    <location>
        <begin position="26"/>
        <end position="41"/>
    </location>
</feature>
<comment type="caution">
    <text evidence="4">The sequence shown here is derived from an EMBL/GenBank/DDBJ whole genome shotgun (WGS) entry which is preliminary data.</text>
</comment>
<dbReference type="eggNOG" id="COG1305">
    <property type="taxonomic scope" value="Bacteria"/>
</dbReference>
<dbReference type="Gene3D" id="3.10.620.30">
    <property type="match status" value="1"/>
</dbReference>
<gene>
    <name evidence="4" type="ORF">BUTYVIB_00832</name>
</gene>